<sequence length="301" mass="32020">MGGKRTITGAFIFVGIVVGTAAGSIAPLSALAGEPQRAELSDTRPAAEISSGTVTARVGMVASSSDPAMSAPLLEVLVNGTSAVRIEGVASGWETPQGTIEIQEIDPANDTPEVVFTSFSGGAHCCTQVHVASADKDGKWSDVEIGFFDGEGGSFVDLNGDGEAEFRTYDNAFLYAFDCYACSSAPLALYAVKAGKVVDVSRNPAFEPVHRAWLADMETRLAEATRDFSPGFFTGWIAEKAILGEGFEAWETMMTAYRGYADEGFESCPVAKPDCADNERRKLSYPDTLKVFLKQQGYLQG</sequence>
<evidence type="ECO:0000313" key="1">
    <source>
        <dbReference type="EMBL" id="PTW62406.1"/>
    </source>
</evidence>
<dbReference type="Proteomes" id="UP000244081">
    <property type="component" value="Unassembled WGS sequence"/>
</dbReference>
<proteinExistence type="predicted"/>
<keyword evidence="2" id="KW-1185">Reference proteome</keyword>
<reference evidence="1 2" key="1">
    <citation type="submission" date="2018-04" db="EMBL/GenBank/DDBJ databases">
        <title>Genomic Encyclopedia of Archaeal and Bacterial Type Strains, Phase II (KMG-II): from individual species to whole genera.</title>
        <authorList>
            <person name="Goeker M."/>
        </authorList>
    </citation>
    <scope>NUCLEOTIDE SEQUENCE [LARGE SCALE GENOMIC DNA]</scope>
    <source>
        <strain evidence="1 2">DSM 23382</strain>
    </source>
</reference>
<evidence type="ECO:0000313" key="2">
    <source>
        <dbReference type="Proteomes" id="UP000244081"/>
    </source>
</evidence>
<accession>A0A2T5VFB1</accession>
<dbReference type="AlphaFoldDB" id="A0A2T5VFB1"/>
<organism evidence="1 2">
    <name type="scientific">Breoghania corrubedonensis</name>
    <dbReference type="NCBI Taxonomy" id="665038"/>
    <lineage>
        <taxon>Bacteria</taxon>
        <taxon>Pseudomonadati</taxon>
        <taxon>Pseudomonadota</taxon>
        <taxon>Alphaproteobacteria</taxon>
        <taxon>Hyphomicrobiales</taxon>
        <taxon>Stappiaceae</taxon>
        <taxon>Breoghania</taxon>
    </lineage>
</organism>
<comment type="caution">
    <text evidence="1">The sequence shown here is derived from an EMBL/GenBank/DDBJ whole genome shotgun (WGS) entry which is preliminary data.</text>
</comment>
<dbReference type="RefSeq" id="WP_107987980.1">
    <property type="nucleotide sequence ID" value="NZ_QAYG01000001.1"/>
</dbReference>
<dbReference type="EMBL" id="QAYG01000001">
    <property type="protein sequence ID" value="PTW62406.1"/>
    <property type="molecule type" value="Genomic_DNA"/>
</dbReference>
<protein>
    <submittedName>
        <fullName evidence="1">Uncharacterized protein</fullName>
    </submittedName>
</protein>
<name>A0A2T5VFB1_9HYPH</name>
<gene>
    <name evidence="1" type="ORF">C8N35_101449</name>
</gene>
<dbReference type="OrthoDB" id="1522627at2"/>